<protein>
    <submittedName>
        <fullName evidence="1">Predicted protein</fullName>
    </submittedName>
</protein>
<evidence type="ECO:0000313" key="1">
    <source>
        <dbReference type="EMBL" id="CBX91746.1"/>
    </source>
</evidence>
<name>E4ZKF1_LEPMJ</name>
<organism evidence="2">
    <name type="scientific">Leptosphaeria maculans (strain JN3 / isolate v23.1.3 / race Av1-4-5-6-7-8)</name>
    <name type="common">Blackleg fungus</name>
    <name type="synonym">Phoma lingam</name>
    <dbReference type="NCBI Taxonomy" id="985895"/>
    <lineage>
        <taxon>Eukaryota</taxon>
        <taxon>Fungi</taxon>
        <taxon>Dikarya</taxon>
        <taxon>Ascomycota</taxon>
        <taxon>Pezizomycotina</taxon>
        <taxon>Dothideomycetes</taxon>
        <taxon>Pleosporomycetidae</taxon>
        <taxon>Pleosporales</taxon>
        <taxon>Pleosporineae</taxon>
        <taxon>Leptosphaeriaceae</taxon>
        <taxon>Plenodomus</taxon>
        <taxon>Plenodomus lingam/Leptosphaeria maculans species complex</taxon>
    </lineage>
</organism>
<dbReference type="EMBL" id="FP929072">
    <property type="protein sequence ID" value="CBX91746.1"/>
    <property type="molecule type" value="Genomic_DNA"/>
</dbReference>
<keyword evidence="2" id="KW-1185">Reference proteome</keyword>
<evidence type="ECO:0000313" key="2">
    <source>
        <dbReference type="Proteomes" id="UP000002668"/>
    </source>
</evidence>
<sequence length="276" mass="30515">MTSIPGAGGKAVEGDMSSHLPWKPKTFGLTYWQLKDCYAASPLHSCNRQPDCTQIVLDRYSSITGTWRKFRFFLSSQGTYTQGVGTSMSRHFSREVGSCAECPKAGPVGLGRIPPGGREMRSLLGLRNSCREIWGLVLGKAKSGKVEVRSWNIVPPTSDRESPAHSNVVPVDCLLLTREAFQMRINIHGSRTFGTHKTMIKDKASRSLVVLRRTVSASGMDEDHCTTVYMGIQCTNLATIWPPSGRLIEVHYNITGQVRANVLAIKLTQRGRWAGY</sequence>
<dbReference type="HOGENOM" id="CLU_1008560_0_0_1"/>
<dbReference type="AlphaFoldDB" id="E4ZKF1"/>
<dbReference type="InParanoid" id="E4ZKF1"/>
<dbReference type="Proteomes" id="UP000002668">
    <property type="component" value="Genome"/>
</dbReference>
<accession>E4ZKF1</accession>
<gene>
    <name evidence="1" type="ORF">LEMA_P072540.1</name>
</gene>
<reference evidence="2" key="1">
    <citation type="journal article" date="2011" name="Nat. Commun.">
        <title>Effector diversification within compartments of the Leptosphaeria maculans genome affected by Repeat-Induced Point mutations.</title>
        <authorList>
            <person name="Rouxel T."/>
            <person name="Grandaubert J."/>
            <person name="Hane J.K."/>
            <person name="Hoede C."/>
            <person name="van de Wouw A.P."/>
            <person name="Couloux A."/>
            <person name="Dominguez V."/>
            <person name="Anthouard V."/>
            <person name="Bally P."/>
            <person name="Bourras S."/>
            <person name="Cozijnsen A.J."/>
            <person name="Ciuffetti L.M."/>
            <person name="Degrave A."/>
            <person name="Dilmaghani A."/>
            <person name="Duret L."/>
            <person name="Fudal I."/>
            <person name="Goodwin S.B."/>
            <person name="Gout L."/>
            <person name="Glaser N."/>
            <person name="Linglin J."/>
            <person name="Kema G.H.J."/>
            <person name="Lapalu N."/>
            <person name="Lawrence C.B."/>
            <person name="May K."/>
            <person name="Meyer M."/>
            <person name="Ollivier B."/>
            <person name="Poulain J."/>
            <person name="Schoch C.L."/>
            <person name="Simon A."/>
            <person name="Spatafora J.W."/>
            <person name="Stachowiak A."/>
            <person name="Turgeon B.G."/>
            <person name="Tyler B.M."/>
            <person name="Vincent D."/>
            <person name="Weissenbach J."/>
            <person name="Amselem J."/>
            <person name="Quesneville H."/>
            <person name="Oliver R.P."/>
            <person name="Wincker P."/>
            <person name="Balesdent M.-H."/>
            <person name="Howlett B.J."/>
        </authorList>
    </citation>
    <scope>NUCLEOTIDE SEQUENCE [LARGE SCALE GENOMIC DNA]</scope>
    <source>
        <strain evidence="2">JN3 / isolate v23.1.3 / race Av1-4-5-6-7-8</strain>
    </source>
</reference>
<dbReference type="VEuPathDB" id="FungiDB:LEMA_P072540.1"/>
<proteinExistence type="predicted"/>